<protein>
    <submittedName>
        <fullName evidence="1">DUF2917 domain-containing protein</fullName>
    </submittedName>
</protein>
<evidence type="ECO:0000313" key="2">
    <source>
        <dbReference type="Proteomes" id="UP000622707"/>
    </source>
</evidence>
<keyword evidence="2" id="KW-1185">Reference proteome</keyword>
<gene>
    <name evidence="1" type="ORF">JI746_14850</name>
</gene>
<organism evidence="1 2">
    <name type="scientific">Ramlibacter alkalitolerans</name>
    <dbReference type="NCBI Taxonomy" id="2039631"/>
    <lineage>
        <taxon>Bacteria</taxon>
        <taxon>Pseudomonadati</taxon>
        <taxon>Pseudomonadota</taxon>
        <taxon>Betaproteobacteria</taxon>
        <taxon>Burkholderiales</taxon>
        <taxon>Comamonadaceae</taxon>
        <taxon>Ramlibacter</taxon>
    </lineage>
</organism>
<dbReference type="Proteomes" id="UP000622707">
    <property type="component" value="Unassembled WGS sequence"/>
</dbReference>
<dbReference type="RefSeq" id="WP_201690513.1">
    <property type="nucleotide sequence ID" value="NZ_JAEQND010000008.1"/>
</dbReference>
<accession>A0ABS1JQ46</accession>
<dbReference type="InterPro" id="IPR021317">
    <property type="entry name" value="DUF2917"/>
</dbReference>
<dbReference type="EMBL" id="JAEQND010000008">
    <property type="protein sequence ID" value="MBL0426389.1"/>
    <property type="molecule type" value="Genomic_DNA"/>
</dbReference>
<evidence type="ECO:0000313" key="1">
    <source>
        <dbReference type="EMBL" id="MBL0426389.1"/>
    </source>
</evidence>
<comment type="caution">
    <text evidence="1">The sequence shown here is derived from an EMBL/GenBank/DDBJ whole genome shotgun (WGS) entry which is preliminary data.</text>
</comment>
<reference evidence="1 2" key="1">
    <citation type="journal article" date="2017" name="Int. J. Syst. Evol. Microbiol.">
        <title>Ramlibacter alkalitolerans sp. nov., alkali-tolerant bacterium isolated from soil of ginseng.</title>
        <authorList>
            <person name="Lee D.H."/>
            <person name="Cha C.J."/>
        </authorList>
    </citation>
    <scope>NUCLEOTIDE SEQUENCE [LARGE SCALE GENOMIC DNA]</scope>
    <source>
        <strain evidence="1 2">KACC 19305</strain>
    </source>
</reference>
<proteinExistence type="predicted"/>
<name>A0ABS1JQ46_9BURK</name>
<dbReference type="Pfam" id="PF11142">
    <property type="entry name" value="DUF2917"/>
    <property type="match status" value="1"/>
</dbReference>
<sequence>MTDRTATTLSAATAPTLPGTWKLPRGRAVTLRPASDGILRVAHGRLWATKDGPHGGTPFDAGDHVLEVGRSMVVRAGERVVIEAWMPAGASYFAWDPLVETATVAVRRRRINFSAVRQPLADLRLASAMLLRALASLGTGLVQVASQAVHVRGSGHLPRRGATV</sequence>